<gene>
    <name evidence="2" type="ORF">ACFOX0_29415</name>
</gene>
<protein>
    <recommendedName>
        <fullName evidence="4">Sigma-70, region 4</fullName>
    </recommendedName>
</protein>
<evidence type="ECO:0000313" key="2">
    <source>
        <dbReference type="EMBL" id="MFC4110030.1"/>
    </source>
</evidence>
<reference evidence="3" key="1">
    <citation type="journal article" date="2019" name="Int. J. Syst. Evol. Microbiol.">
        <title>The Global Catalogue of Microorganisms (GCM) 10K type strain sequencing project: providing services to taxonomists for standard genome sequencing and annotation.</title>
        <authorList>
            <consortium name="The Broad Institute Genomics Platform"/>
            <consortium name="The Broad Institute Genome Sequencing Center for Infectious Disease"/>
            <person name="Wu L."/>
            <person name="Ma J."/>
        </authorList>
    </citation>
    <scope>NUCLEOTIDE SEQUENCE [LARGE SCALE GENOMIC DNA]</scope>
    <source>
        <strain evidence="3">2902at01</strain>
    </source>
</reference>
<accession>A0ABV8KVZ5</accession>
<proteinExistence type="predicted"/>
<sequence>MSELLTHALTVDVAAATAAAVAAAVDEASQQADRLLGGRPVPGSARWTAEDGTPTAADREVAAQVVRLRIELAAGLDPIGSLVGLRRWGVTWEVIAKAAGVSRQAAHERWGRRVTAVLDRYGTGDLGGPVADDESDLR</sequence>
<evidence type="ECO:0000313" key="3">
    <source>
        <dbReference type="Proteomes" id="UP001595868"/>
    </source>
</evidence>
<name>A0ABV8KVZ5_9ACTN</name>
<keyword evidence="3" id="KW-1185">Reference proteome</keyword>
<dbReference type="RefSeq" id="WP_377552152.1">
    <property type="nucleotide sequence ID" value="NZ_JBHSBN010000032.1"/>
</dbReference>
<dbReference type="EMBL" id="JBHSBN010000032">
    <property type="protein sequence ID" value="MFC4110030.1"/>
    <property type="molecule type" value="Genomic_DNA"/>
</dbReference>
<evidence type="ECO:0000256" key="1">
    <source>
        <dbReference type="SAM" id="MobiDB-lite"/>
    </source>
</evidence>
<organism evidence="2 3">
    <name type="scientific">Micromonospora zhanjiangensis</name>
    <dbReference type="NCBI Taxonomy" id="1522057"/>
    <lineage>
        <taxon>Bacteria</taxon>
        <taxon>Bacillati</taxon>
        <taxon>Actinomycetota</taxon>
        <taxon>Actinomycetes</taxon>
        <taxon>Micromonosporales</taxon>
        <taxon>Micromonosporaceae</taxon>
        <taxon>Micromonospora</taxon>
    </lineage>
</organism>
<dbReference type="Proteomes" id="UP001595868">
    <property type="component" value="Unassembled WGS sequence"/>
</dbReference>
<evidence type="ECO:0008006" key="4">
    <source>
        <dbReference type="Google" id="ProtNLM"/>
    </source>
</evidence>
<comment type="caution">
    <text evidence="2">The sequence shown here is derived from an EMBL/GenBank/DDBJ whole genome shotgun (WGS) entry which is preliminary data.</text>
</comment>
<feature type="region of interest" description="Disordered" evidence="1">
    <location>
        <begin position="35"/>
        <end position="56"/>
    </location>
</feature>